<feature type="region of interest" description="Disordered" evidence="2">
    <location>
        <begin position="791"/>
        <end position="811"/>
    </location>
</feature>
<dbReference type="Proteomes" id="UP000011761">
    <property type="component" value="Unassembled WGS sequence"/>
</dbReference>
<feature type="compositionally biased region" description="Polar residues" evidence="2">
    <location>
        <begin position="272"/>
        <end position="284"/>
    </location>
</feature>
<accession>M2NI91</accession>
<name>M2NI91_BAUPA</name>
<evidence type="ECO:0000313" key="3">
    <source>
        <dbReference type="EMBL" id="EMC99079.1"/>
    </source>
</evidence>
<evidence type="ECO:0000313" key="4">
    <source>
        <dbReference type="Proteomes" id="UP000011761"/>
    </source>
</evidence>
<proteinExistence type="predicted"/>
<dbReference type="RefSeq" id="XP_007674105.1">
    <property type="nucleotide sequence ID" value="XM_007675915.1"/>
</dbReference>
<feature type="compositionally biased region" description="Polar residues" evidence="2">
    <location>
        <begin position="292"/>
        <end position="313"/>
    </location>
</feature>
<feature type="compositionally biased region" description="Polar residues" evidence="2">
    <location>
        <begin position="586"/>
        <end position="596"/>
    </location>
</feature>
<dbReference type="STRING" id="717646.M2NI91"/>
<feature type="region of interest" description="Disordered" evidence="2">
    <location>
        <begin position="160"/>
        <end position="203"/>
    </location>
</feature>
<dbReference type="AlphaFoldDB" id="M2NI91"/>
<keyword evidence="4" id="KW-1185">Reference proteome</keyword>
<feature type="compositionally biased region" description="Basic and acidic residues" evidence="2">
    <location>
        <begin position="555"/>
        <end position="585"/>
    </location>
</feature>
<sequence>MSPVTVMQIKDYQATLDSLFASPTERAVVIGKMSEARPGPNAFAQQAARAERHRLAGNAFYQQEMERRRVTPPGAVHPALRSHSALGIDMPGPRESTVTTMPPFLNSGREPSPPLKLVPGIEAGILPTRRGVIEERREQMLHEASGVGEGRTPVYQTFAPTPKPLSSEFAQSGKPATPHKSRLSLPKKGTTAGNNDQLPKSPKRNFFDKLRMTKLNGSTPSPSMSTLGSTEGLRVEQDMPVKAQAVLGASHSKANLTRSPSKQKKGIFAARKNTQMPNVNTSGFVSGGRPSSAKSEGAPQSASTVTKTPQTAYSDPAHYSFQGGKHVTSHTLSQISTRSENEVRKCAVQRTQSLKYFDCVVPPTPPAKNTPPSQKAQETAAAGSKSTRVPFHQTMESEGVVSTSARLSPTKFGSYGRKETPALVTRPSIYSMHASVIPEVMEASAFEDMKSRLDGLGLEGFSMPGETHHRHPEMEYSPSVYSGDWTNRSSVVWTPRQRQRFSMNELPSVAETPASNGHAGHQAKESTSSGESKESKKTIEVFYPDLLKDTSMQHPRPESVLEAGDARNREFRADTTLHGRTHSRDYSSSPRQSTDASLFAMPVDPSPASFSHHSAMPSPLHYLPATVYTPPPKASRKHNTTATKKRSDSVSPSRGESLLQNAPLLQATSKAIMRPIFRTAAGRLPEGAENVDPAKSGIRHSNSDKQEQIVEMLNTLIARNTDMAAMREELRAANARLDARLAAVETMHRSSPSPNASCIELDGPEHGVDIINRDSQIRVPTDTAHAFYKLGQSSDTPSSPPASLAGAGSDELAQTEAKKIMVLEKENRQLQELMARFAADMEQMKRMLADRQ</sequence>
<evidence type="ECO:0000256" key="2">
    <source>
        <dbReference type="SAM" id="MobiDB-lite"/>
    </source>
</evidence>
<dbReference type="OrthoDB" id="3641158at2759"/>
<feature type="region of interest" description="Disordered" evidence="2">
    <location>
        <begin position="363"/>
        <end position="388"/>
    </location>
</feature>
<keyword evidence="1" id="KW-0175">Coiled coil</keyword>
<feature type="coiled-coil region" evidence="1">
    <location>
        <begin position="813"/>
        <end position="847"/>
    </location>
</feature>
<feature type="region of interest" description="Disordered" evidence="2">
    <location>
        <begin position="628"/>
        <end position="662"/>
    </location>
</feature>
<evidence type="ECO:0000256" key="1">
    <source>
        <dbReference type="SAM" id="Coils"/>
    </source>
</evidence>
<feature type="compositionally biased region" description="Polar residues" evidence="2">
    <location>
        <begin position="649"/>
        <end position="660"/>
    </location>
</feature>
<organism evidence="3 4">
    <name type="scientific">Baudoinia panamericana (strain UAMH 10762)</name>
    <name type="common">Angels' share fungus</name>
    <name type="synonym">Baudoinia compniacensis (strain UAMH 10762)</name>
    <dbReference type="NCBI Taxonomy" id="717646"/>
    <lineage>
        <taxon>Eukaryota</taxon>
        <taxon>Fungi</taxon>
        <taxon>Dikarya</taxon>
        <taxon>Ascomycota</taxon>
        <taxon>Pezizomycotina</taxon>
        <taxon>Dothideomycetes</taxon>
        <taxon>Dothideomycetidae</taxon>
        <taxon>Mycosphaerellales</taxon>
        <taxon>Teratosphaeriaceae</taxon>
        <taxon>Baudoinia</taxon>
    </lineage>
</organism>
<dbReference type="KEGG" id="bcom:BAUCODRAFT_120371"/>
<reference evidence="3 4" key="1">
    <citation type="journal article" date="2012" name="PLoS Pathog.">
        <title>Diverse lifestyles and strategies of plant pathogenesis encoded in the genomes of eighteen Dothideomycetes fungi.</title>
        <authorList>
            <person name="Ohm R.A."/>
            <person name="Feau N."/>
            <person name="Henrissat B."/>
            <person name="Schoch C.L."/>
            <person name="Horwitz B.A."/>
            <person name="Barry K.W."/>
            <person name="Condon B.J."/>
            <person name="Copeland A.C."/>
            <person name="Dhillon B."/>
            <person name="Glaser F."/>
            <person name="Hesse C.N."/>
            <person name="Kosti I."/>
            <person name="LaButti K."/>
            <person name="Lindquist E.A."/>
            <person name="Lucas S."/>
            <person name="Salamov A.A."/>
            <person name="Bradshaw R.E."/>
            <person name="Ciuffetti L."/>
            <person name="Hamelin R.C."/>
            <person name="Kema G.H.J."/>
            <person name="Lawrence C."/>
            <person name="Scott J.A."/>
            <person name="Spatafora J.W."/>
            <person name="Turgeon B.G."/>
            <person name="de Wit P.J.G.M."/>
            <person name="Zhong S."/>
            <person name="Goodwin S.B."/>
            <person name="Grigoriev I.V."/>
        </authorList>
    </citation>
    <scope>NUCLEOTIDE SEQUENCE [LARGE SCALE GENOMIC DNA]</scope>
    <source>
        <strain evidence="3 4">UAMH 10762</strain>
    </source>
</reference>
<protein>
    <submittedName>
        <fullName evidence="3">Uncharacterized protein</fullName>
    </submittedName>
</protein>
<dbReference type="EMBL" id="KB445552">
    <property type="protein sequence ID" value="EMC99079.1"/>
    <property type="molecule type" value="Genomic_DNA"/>
</dbReference>
<dbReference type="GeneID" id="19107507"/>
<dbReference type="HOGENOM" id="CLU_334930_0_0_1"/>
<dbReference type="eggNOG" id="ENOG502T9SA">
    <property type="taxonomic scope" value="Eukaryota"/>
</dbReference>
<gene>
    <name evidence="3" type="ORF">BAUCODRAFT_120371</name>
</gene>
<feature type="region of interest" description="Disordered" evidence="2">
    <location>
        <begin position="269"/>
        <end position="316"/>
    </location>
</feature>
<dbReference type="OMA" id="HIASAPH"/>
<feature type="region of interest" description="Disordered" evidence="2">
    <location>
        <begin position="509"/>
        <end position="597"/>
    </location>
</feature>